<feature type="region of interest" description="Disordered" evidence="1">
    <location>
        <begin position="1"/>
        <end position="29"/>
    </location>
</feature>
<sequence>MEPRSETNIQPESQSLHDDEPQVDIQSQDNGCYVPQSYSHEWDNVDWGDLLDRVGLGPEGEGERLVDEIEELEARGDIGFEQEDILVDLDYEINKGSVPQAELTIDNNVNIDIGFGDLHEGLGCNNDTNYGNSDELDCLDIEDKLPANRRTRDLNLIREWIW</sequence>
<evidence type="ECO:0000313" key="2">
    <source>
        <dbReference type="EMBL" id="KAL2551580.1"/>
    </source>
</evidence>
<gene>
    <name evidence="2" type="ORF">Fot_05199</name>
</gene>
<proteinExistence type="predicted"/>
<comment type="caution">
    <text evidence="2">The sequence shown here is derived from an EMBL/GenBank/DDBJ whole genome shotgun (WGS) entry which is preliminary data.</text>
</comment>
<keyword evidence="3" id="KW-1185">Reference proteome</keyword>
<dbReference type="Proteomes" id="UP001604277">
    <property type="component" value="Unassembled WGS sequence"/>
</dbReference>
<feature type="compositionally biased region" description="Polar residues" evidence="1">
    <location>
        <begin position="1"/>
        <end position="14"/>
    </location>
</feature>
<name>A0ABD1WPG2_9LAMI</name>
<accession>A0ABD1WPG2</accession>
<protein>
    <submittedName>
        <fullName evidence="2">Uncharacterized protein</fullName>
    </submittedName>
</protein>
<dbReference type="EMBL" id="JBFOLJ010000002">
    <property type="protein sequence ID" value="KAL2551580.1"/>
    <property type="molecule type" value="Genomic_DNA"/>
</dbReference>
<organism evidence="2 3">
    <name type="scientific">Forsythia ovata</name>
    <dbReference type="NCBI Taxonomy" id="205694"/>
    <lineage>
        <taxon>Eukaryota</taxon>
        <taxon>Viridiplantae</taxon>
        <taxon>Streptophyta</taxon>
        <taxon>Embryophyta</taxon>
        <taxon>Tracheophyta</taxon>
        <taxon>Spermatophyta</taxon>
        <taxon>Magnoliopsida</taxon>
        <taxon>eudicotyledons</taxon>
        <taxon>Gunneridae</taxon>
        <taxon>Pentapetalae</taxon>
        <taxon>asterids</taxon>
        <taxon>lamiids</taxon>
        <taxon>Lamiales</taxon>
        <taxon>Oleaceae</taxon>
        <taxon>Forsythieae</taxon>
        <taxon>Forsythia</taxon>
    </lineage>
</organism>
<dbReference type="AlphaFoldDB" id="A0ABD1WPG2"/>
<evidence type="ECO:0000313" key="3">
    <source>
        <dbReference type="Proteomes" id="UP001604277"/>
    </source>
</evidence>
<evidence type="ECO:0000256" key="1">
    <source>
        <dbReference type="SAM" id="MobiDB-lite"/>
    </source>
</evidence>
<reference evidence="3" key="1">
    <citation type="submission" date="2024-07" db="EMBL/GenBank/DDBJ databases">
        <title>Two chromosome-level genome assemblies of Korean endemic species Abeliophyllum distichum and Forsythia ovata (Oleaceae).</title>
        <authorList>
            <person name="Jang H."/>
        </authorList>
    </citation>
    <scope>NUCLEOTIDE SEQUENCE [LARGE SCALE GENOMIC DNA]</scope>
</reference>